<dbReference type="OrthoDB" id="7876085at2"/>
<feature type="region of interest" description="Disordered" evidence="1">
    <location>
        <begin position="215"/>
        <end position="250"/>
    </location>
</feature>
<protein>
    <submittedName>
        <fullName evidence="3">Uncharacterized protein</fullName>
    </submittedName>
</protein>
<feature type="compositionally biased region" description="Pro residues" evidence="1">
    <location>
        <begin position="216"/>
        <end position="238"/>
    </location>
</feature>
<sequence length="370" mass="38619">MTLTVQRDPGHGAGGHALLRVENGAALPDEVTVSVFETYSERWLAPSAQDGPAGISVGAPNWQAGRHLFGPYRVQRRDGAAEIAIGPEIVNKIEGYTQVRIVAGPVEGHLFWPNDIQPLDLARQRIGLQVARRTGAAQGPEPALRQAEAGVTAPPPLPPDAPMTEQDSAGIAAPEPRRRRWLWLVLALALVVLAALLGLGYSRYLQQQWPFSAGVEPPPAPETPPGPTPEPAPAPTPEPAAATPGQADPCTPEALGALGGITAITRAAGACGQRVGRDQMLIFVETAAQAGDAEALLLFGTLYDAAVTDPTVETQLGLSFADAPAQAADYYSRARAAGSAAAAGRLTAVCARLRAAEDTLSRGALDDFCR</sequence>
<keyword evidence="2" id="KW-0472">Membrane</keyword>
<dbReference type="GeneID" id="31489583"/>
<reference key="1">
    <citation type="submission" date="2008-12" db="EMBL/GenBank/DDBJ databases">
        <title>Complete genome sequence of Rhodobacter capsulatus SB1003.</title>
        <authorList>
            <person name="Strnad H."/>
            <person name="Lapidus A."/>
            <person name="Vlcek C."/>
            <person name="Ulbrich P."/>
            <person name="Paces J."/>
            <person name="Maltsev N."/>
            <person name="Kumar V."/>
            <person name="Kogan Y."/>
            <person name="Milgram A."/>
            <person name="Rebrekov D."/>
            <person name="Mazur M."/>
            <person name="Cox R."/>
            <person name="Kyrpides N."/>
            <person name="Kolar M."/>
            <person name="Sachova J."/>
            <person name="Ridl J."/>
            <person name="Ivanova N."/>
            <person name="Kapatral V."/>
            <person name="Los T."/>
            <person name="Lykidis A."/>
            <person name="Mikhailova N."/>
            <person name="Reznik G."/>
            <person name="Vasieva O."/>
            <person name="Fonstein M."/>
            <person name="Paces V."/>
            <person name="Haselkorn R."/>
        </authorList>
    </citation>
    <scope>NUCLEOTIDE SEQUENCE</scope>
    <source>
        <strain>SB1003</strain>
    </source>
</reference>
<dbReference type="eggNOG" id="ENOG5032R52">
    <property type="taxonomic scope" value="Bacteria"/>
</dbReference>
<keyword evidence="4" id="KW-1185">Reference proteome</keyword>
<keyword evidence="2" id="KW-1133">Transmembrane helix</keyword>
<dbReference type="Proteomes" id="UP000002361">
    <property type="component" value="Chromosome"/>
</dbReference>
<accession>D5ANP7</accession>
<evidence type="ECO:0000256" key="2">
    <source>
        <dbReference type="SAM" id="Phobius"/>
    </source>
</evidence>
<dbReference type="HOGENOM" id="CLU_801078_0_0_5"/>
<feature type="region of interest" description="Disordered" evidence="1">
    <location>
        <begin position="132"/>
        <end position="172"/>
    </location>
</feature>
<reference evidence="3 4" key="2">
    <citation type="journal article" date="2010" name="J. Bacteriol.">
        <title>Complete genome sequence of the photosynthetic purple nonsulfur bacterium Rhodobacter capsulatus SB 1003.</title>
        <authorList>
            <person name="Strnad H."/>
            <person name="Lapidus A."/>
            <person name="Paces J."/>
            <person name="Ulbrich P."/>
            <person name="Vlcek C."/>
            <person name="Paces V."/>
            <person name="Haselkorn R."/>
        </authorList>
    </citation>
    <scope>NUCLEOTIDE SEQUENCE [LARGE SCALE GENOMIC DNA]</scope>
    <source>
        <strain evidence="4">ATCC BAA-309 / NBRC 16581 / SB1003</strain>
    </source>
</reference>
<evidence type="ECO:0000256" key="1">
    <source>
        <dbReference type="SAM" id="MobiDB-lite"/>
    </source>
</evidence>
<organism evidence="3 4">
    <name type="scientific">Rhodobacter capsulatus (strain ATCC BAA-309 / NBRC 16581 / SB1003)</name>
    <dbReference type="NCBI Taxonomy" id="272942"/>
    <lineage>
        <taxon>Bacteria</taxon>
        <taxon>Pseudomonadati</taxon>
        <taxon>Pseudomonadota</taxon>
        <taxon>Alphaproteobacteria</taxon>
        <taxon>Rhodobacterales</taxon>
        <taxon>Rhodobacter group</taxon>
        <taxon>Rhodobacter</taxon>
    </lineage>
</organism>
<dbReference type="RefSeq" id="WP_013066380.1">
    <property type="nucleotide sequence ID" value="NC_014034.1"/>
</dbReference>
<dbReference type="EMBL" id="CP001312">
    <property type="protein sequence ID" value="ADE84401.1"/>
    <property type="molecule type" value="Genomic_DNA"/>
</dbReference>
<evidence type="ECO:0000313" key="3">
    <source>
        <dbReference type="EMBL" id="ADE84401.1"/>
    </source>
</evidence>
<keyword evidence="2" id="KW-0812">Transmembrane</keyword>
<dbReference type="KEGG" id="rcp:RCAP_rcc00636"/>
<name>D5ANP7_RHOCB</name>
<dbReference type="STRING" id="272942.RCAP_rcc00636"/>
<dbReference type="AlphaFoldDB" id="D5ANP7"/>
<proteinExistence type="predicted"/>
<feature type="transmembrane region" description="Helical" evidence="2">
    <location>
        <begin position="181"/>
        <end position="201"/>
    </location>
</feature>
<gene>
    <name evidence="3" type="ordered locus">RCAP_rcc00636</name>
</gene>
<evidence type="ECO:0000313" key="4">
    <source>
        <dbReference type="Proteomes" id="UP000002361"/>
    </source>
</evidence>